<dbReference type="Proteomes" id="UP000006875">
    <property type="component" value="Chromosome"/>
</dbReference>
<protein>
    <submittedName>
        <fullName evidence="1">Uncharacterized protein</fullName>
    </submittedName>
</protein>
<name>E3H8B7_ILYPC</name>
<proteinExistence type="predicted"/>
<dbReference type="EMBL" id="CP002281">
    <property type="protein sequence ID" value="ADO82684.1"/>
    <property type="molecule type" value="Genomic_DNA"/>
</dbReference>
<accession>E3H8B7</accession>
<gene>
    <name evidence="1" type="ordered locus">Ilyop_0899</name>
</gene>
<organism evidence="1 2">
    <name type="scientific">Ilyobacter polytropus (strain ATCC 51220 / DSM 2926 / LMG 16218 / CuHBu1)</name>
    <dbReference type="NCBI Taxonomy" id="572544"/>
    <lineage>
        <taxon>Bacteria</taxon>
        <taxon>Fusobacteriati</taxon>
        <taxon>Fusobacteriota</taxon>
        <taxon>Fusobacteriia</taxon>
        <taxon>Fusobacteriales</taxon>
        <taxon>Fusobacteriaceae</taxon>
        <taxon>Ilyobacter</taxon>
    </lineage>
</organism>
<keyword evidence="2" id="KW-1185">Reference proteome</keyword>
<evidence type="ECO:0000313" key="1">
    <source>
        <dbReference type="EMBL" id="ADO82684.1"/>
    </source>
</evidence>
<dbReference type="KEGG" id="ipo:Ilyop_0899"/>
<reference evidence="1 2" key="1">
    <citation type="journal article" date="2010" name="Stand. Genomic Sci.">
        <title>Complete genome sequence of Ilyobacter polytropus type strain (CuHbu1).</title>
        <authorList>
            <person name="Sikorski J."/>
            <person name="Chertkov O."/>
            <person name="Lapidus A."/>
            <person name="Nolan M."/>
            <person name="Lucas S."/>
            <person name="Del Rio T.G."/>
            <person name="Tice H."/>
            <person name="Cheng J.F."/>
            <person name="Tapia R."/>
            <person name="Han C."/>
            <person name="Goodwin L."/>
            <person name="Pitluck S."/>
            <person name="Liolios K."/>
            <person name="Ivanova N."/>
            <person name="Mavromatis K."/>
            <person name="Mikhailova N."/>
            <person name="Pati A."/>
            <person name="Chen A."/>
            <person name="Palaniappan K."/>
            <person name="Land M."/>
            <person name="Hauser L."/>
            <person name="Chang Y.J."/>
            <person name="Jeffries C.D."/>
            <person name="Brambilla E."/>
            <person name="Yasawong M."/>
            <person name="Rohde M."/>
            <person name="Pukall R."/>
            <person name="Spring S."/>
            <person name="Goker M."/>
            <person name="Woyke T."/>
            <person name="Bristow J."/>
            <person name="Eisen J.A."/>
            <person name="Markowitz V."/>
            <person name="Hugenholtz P."/>
            <person name="Kyrpides N.C."/>
            <person name="Klenk H.P."/>
        </authorList>
    </citation>
    <scope>NUCLEOTIDE SEQUENCE [LARGE SCALE GENOMIC DNA]</scope>
    <source>
        <strain evidence="2">ATCC 51220 / DSM 2926 / LMG 16218 / CuHBu1</strain>
    </source>
</reference>
<dbReference type="RefSeq" id="WP_013387354.1">
    <property type="nucleotide sequence ID" value="NC_014632.1"/>
</dbReference>
<evidence type="ECO:0000313" key="2">
    <source>
        <dbReference type="Proteomes" id="UP000006875"/>
    </source>
</evidence>
<sequence length="179" mass="21522">MKNSGKLKKVLEDFGDLKERTRVEVSIRLRKNRKNFKENMLKEVKFRSFKYLDHIIFNNINKAKQKSILTLSNQLNKWRKEKGDSFRLNTFIEANKDIIYDYSLLREAIKNSYSNSQTAEKTYLKAKKYLLELEERDNTKYINNFKRIDDFKKQIKKEALKKPKNRIVLYGFLRIINGV</sequence>
<dbReference type="AlphaFoldDB" id="E3H8B7"/>
<dbReference type="HOGENOM" id="CLU_1501554_0_0_0"/>